<gene>
    <name evidence="2" type="ORF">H5410_015780</name>
</gene>
<name>A0A9J5ZVF4_SOLCO</name>
<evidence type="ECO:0000313" key="3">
    <source>
        <dbReference type="Proteomes" id="UP000824120"/>
    </source>
</evidence>
<dbReference type="EMBL" id="JACXVP010000003">
    <property type="protein sequence ID" value="KAG5615956.1"/>
    <property type="molecule type" value="Genomic_DNA"/>
</dbReference>
<comment type="caution">
    <text evidence="2">The sequence shown here is derived from an EMBL/GenBank/DDBJ whole genome shotgun (WGS) entry which is preliminary data.</text>
</comment>
<feature type="region of interest" description="Disordered" evidence="1">
    <location>
        <begin position="28"/>
        <end position="49"/>
    </location>
</feature>
<feature type="compositionally biased region" description="Polar residues" evidence="1">
    <location>
        <begin position="235"/>
        <end position="250"/>
    </location>
</feature>
<evidence type="ECO:0000313" key="2">
    <source>
        <dbReference type="EMBL" id="KAG5615956.1"/>
    </source>
</evidence>
<proteinExistence type="predicted"/>
<sequence>MKSLKTENEADSNMKSTIRYTFVASGAIGKGRGRGLKSLGEKESLSSKSLLPQSSDLVKKYIKEIETSSIGKGQGQGHRNSTMSTSQGIRMMHKNSMAPEKENMQINTSSPITNQVKKYTQEVETTKRAEPIDIQLFSVSCSPKYSSIGKGQGQGHKNSTMSTSQGIRMMHKNSMALEKENMQINTSSPITNQVKKYTQEVETKKRTRSLSSSLGISEYEVGSFNKSADFDNQHMETPSKCTKLSSDMSSNHEIQKMKKIVLEKEDMQTNVTLPPSVDQVMNHSKIIE</sequence>
<dbReference type="AlphaFoldDB" id="A0A9J5ZVF4"/>
<feature type="non-terminal residue" evidence="2">
    <location>
        <position position="288"/>
    </location>
</feature>
<organism evidence="2 3">
    <name type="scientific">Solanum commersonii</name>
    <name type="common">Commerson's wild potato</name>
    <name type="synonym">Commerson's nightshade</name>
    <dbReference type="NCBI Taxonomy" id="4109"/>
    <lineage>
        <taxon>Eukaryota</taxon>
        <taxon>Viridiplantae</taxon>
        <taxon>Streptophyta</taxon>
        <taxon>Embryophyta</taxon>
        <taxon>Tracheophyta</taxon>
        <taxon>Spermatophyta</taxon>
        <taxon>Magnoliopsida</taxon>
        <taxon>eudicotyledons</taxon>
        <taxon>Gunneridae</taxon>
        <taxon>Pentapetalae</taxon>
        <taxon>asterids</taxon>
        <taxon>lamiids</taxon>
        <taxon>Solanales</taxon>
        <taxon>Solanaceae</taxon>
        <taxon>Solanoideae</taxon>
        <taxon>Solaneae</taxon>
        <taxon>Solanum</taxon>
    </lineage>
</organism>
<dbReference type="OrthoDB" id="1301128at2759"/>
<evidence type="ECO:0000256" key="1">
    <source>
        <dbReference type="SAM" id="MobiDB-lite"/>
    </source>
</evidence>
<protein>
    <submittedName>
        <fullName evidence="2">Uncharacterized protein</fullName>
    </submittedName>
</protein>
<accession>A0A9J5ZVF4</accession>
<dbReference type="Proteomes" id="UP000824120">
    <property type="component" value="Chromosome 3"/>
</dbReference>
<reference evidence="2 3" key="1">
    <citation type="submission" date="2020-09" db="EMBL/GenBank/DDBJ databases">
        <title>De no assembly of potato wild relative species, Solanum commersonii.</title>
        <authorList>
            <person name="Cho K."/>
        </authorList>
    </citation>
    <scope>NUCLEOTIDE SEQUENCE [LARGE SCALE GENOMIC DNA]</scope>
    <source>
        <strain evidence="2">LZ3.2</strain>
        <tissue evidence="2">Leaf</tissue>
    </source>
</reference>
<feature type="region of interest" description="Disordered" evidence="1">
    <location>
        <begin position="228"/>
        <end position="250"/>
    </location>
</feature>
<keyword evidence="3" id="KW-1185">Reference proteome</keyword>